<feature type="chain" id="PRO_5027828454" evidence="2">
    <location>
        <begin position="26"/>
        <end position="681"/>
    </location>
</feature>
<accession>A0A6S6TIV3</accession>
<dbReference type="InterPro" id="IPR013517">
    <property type="entry name" value="FG-GAP"/>
</dbReference>
<evidence type="ECO:0000313" key="4">
    <source>
        <dbReference type="EMBL" id="CAA6814955.1"/>
    </source>
</evidence>
<dbReference type="PANTHER" id="PTHR46580">
    <property type="entry name" value="SENSOR KINASE-RELATED"/>
    <property type="match status" value="1"/>
</dbReference>
<dbReference type="GO" id="GO:0005576">
    <property type="term" value="C:extracellular region"/>
    <property type="evidence" value="ECO:0007669"/>
    <property type="project" value="InterPro"/>
</dbReference>
<dbReference type="Gene3D" id="3.40.33.10">
    <property type="entry name" value="CAP"/>
    <property type="match status" value="1"/>
</dbReference>
<dbReference type="AlphaFoldDB" id="A0A6S6TIV3"/>
<dbReference type="PRINTS" id="PR00837">
    <property type="entry name" value="V5TPXLIKE"/>
</dbReference>
<dbReference type="InterPro" id="IPR035940">
    <property type="entry name" value="CAP_sf"/>
</dbReference>
<evidence type="ECO:0000256" key="1">
    <source>
        <dbReference type="ARBA" id="ARBA00022729"/>
    </source>
</evidence>
<proteinExistence type="predicted"/>
<dbReference type="InterPro" id="IPR018244">
    <property type="entry name" value="Allrgn_V5/Tpx1_CS"/>
</dbReference>
<dbReference type="SUPFAM" id="SSF69318">
    <property type="entry name" value="Integrin alpha N-terminal domain"/>
    <property type="match status" value="2"/>
</dbReference>
<protein>
    <submittedName>
        <fullName evidence="4">SCP-like extracellular</fullName>
    </submittedName>
</protein>
<reference evidence="4" key="1">
    <citation type="submission" date="2020-01" db="EMBL/GenBank/DDBJ databases">
        <authorList>
            <person name="Meier V. D."/>
            <person name="Meier V D."/>
        </authorList>
    </citation>
    <scope>NUCLEOTIDE SEQUENCE</scope>
    <source>
        <strain evidence="4">HLG_WM_MAG_05</strain>
    </source>
</reference>
<name>A0A6S6TIV3_9BACT</name>
<keyword evidence="1 2" id="KW-0732">Signal</keyword>
<feature type="signal peptide" evidence="2">
    <location>
        <begin position="1"/>
        <end position="25"/>
    </location>
</feature>
<sequence>MRENHIFTKSLVVMTLLFGTASASMESDFNGDTRPDMLVKNTDNNRVTAWLNTPSGTVSQFIKALPEGVQLIGTANVNGDTHTDIITLNTSNGRVNAWVNTNSGTTTQYLKTLPEGVHITGMADMDGDGNSDIIVENMNNGRINAWLNTDSGTITEYLKTLPSNVNIAGHGDFNGDDKPDLLVHNSTNGRVNAWLNMDSGITTQYIKTLDSGVEIIGTGDIDGNGWTDIVVKNTNNGRVNAWLNSENGATTHFINSGTESIETVAIADIDADGNDDIIIKNTSNGRLNAWLNTDSGTQTHYIKTLSAEVQIVGLGDANGDDRTDIIVQNTQNGRVNGWLNTAQGTVVQHIKALGSDQVVVSPFIEMETPVSIEEQITERHNFYRNLEFSDSNLTWDNDLAAEAQAWADYLATNYTKAHHDAGTSPHASVFQADQHDHDDHTDGENIAWGTQLVYLTASPVDISTPNTATNGAVDLWANEKAYYDYATNATTVPGEAVGHYTQIAWQKTRKVGCGKATVQDENLGGEQVVCRYASAGNYVGQKPYCTEYSLAPYYTDNTLMFTPEMLENNSFNNTKIIEDRLNCLVNEVNTETLSFGLSGNGTFHSFDFFNNGGYVVNFVFTSTIDNGVLMMEGDVNGFNSVMSLKLIGEDAMYYYAEATWSLDSTNDGYRRSSIFKLLKSS</sequence>
<gene>
    <name evidence="4" type="ORF">HELGO_WM4310</name>
</gene>
<dbReference type="Gene3D" id="2.130.10.130">
    <property type="entry name" value="Integrin alpha, N-terminal"/>
    <property type="match status" value="3"/>
</dbReference>
<dbReference type="InterPro" id="IPR028994">
    <property type="entry name" value="Integrin_alpha_N"/>
</dbReference>
<feature type="domain" description="SCP" evidence="3">
    <location>
        <begin position="371"/>
        <end position="540"/>
    </location>
</feature>
<evidence type="ECO:0000259" key="3">
    <source>
        <dbReference type="SMART" id="SM00198"/>
    </source>
</evidence>
<dbReference type="PROSITE" id="PS01009">
    <property type="entry name" value="CRISP_1"/>
    <property type="match status" value="1"/>
</dbReference>
<dbReference type="InterPro" id="IPR014044">
    <property type="entry name" value="CAP_dom"/>
</dbReference>
<dbReference type="InterPro" id="IPR001283">
    <property type="entry name" value="CRISP-related"/>
</dbReference>
<dbReference type="SUPFAM" id="SSF55797">
    <property type="entry name" value="PR-1-like"/>
    <property type="match status" value="1"/>
</dbReference>
<dbReference type="SMART" id="SM00198">
    <property type="entry name" value="SCP"/>
    <property type="match status" value="1"/>
</dbReference>
<evidence type="ECO:0000256" key="2">
    <source>
        <dbReference type="SAM" id="SignalP"/>
    </source>
</evidence>
<dbReference type="EMBL" id="CACVAU010000044">
    <property type="protein sequence ID" value="CAA6814955.1"/>
    <property type="molecule type" value="Genomic_DNA"/>
</dbReference>
<organism evidence="4">
    <name type="scientific">uncultured Sulfurovum sp</name>
    <dbReference type="NCBI Taxonomy" id="269237"/>
    <lineage>
        <taxon>Bacteria</taxon>
        <taxon>Pseudomonadati</taxon>
        <taxon>Campylobacterota</taxon>
        <taxon>Epsilonproteobacteria</taxon>
        <taxon>Campylobacterales</taxon>
        <taxon>Sulfurovaceae</taxon>
        <taxon>Sulfurovum</taxon>
        <taxon>environmental samples</taxon>
    </lineage>
</organism>
<dbReference type="Pfam" id="PF00188">
    <property type="entry name" value="CAP"/>
    <property type="match status" value="1"/>
</dbReference>
<dbReference type="Pfam" id="PF13517">
    <property type="entry name" value="FG-GAP_3"/>
    <property type="match status" value="2"/>
</dbReference>